<dbReference type="OMA" id="FKSEVHA"/>
<dbReference type="OrthoDB" id="4062651at2759"/>
<feature type="domain" description="Protein kinase" evidence="1">
    <location>
        <begin position="1"/>
        <end position="171"/>
    </location>
</feature>
<evidence type="ECO:0000313" key="3">
    <source>
        <dbReference type="Proteomes" id="UP000654075"/>
    </source>
</evidence>
<dbReference type="SMART" id="SM00220">
    <property type="entry name" value="S_TKc"/>
    <property type="match status" value="1"/>
</dbReference>
<dbReference type="Gene3D" id="1.10.510.10">
    <property type="entry name" value="Transferase(Phosphotransferase) domain 1"/>
    <property type="match status" value="1"/>
</dbReference>
<feature type="non-terminal residue" evidence="2">
    <location>
        <position position="1"/>
    </location>
</feature>
<dbReference type="PANTHER" id="PTHR46146">
    <property type="entry name" value="SERINE/THREONINE-PROTEIN KINASE-LIKE PROTEIN CCR4"/>
    <property type="match status" value="1"/>
</dbReference>
<dbReference type="PANTHER" id="PTHR46146:SF3">
    <property type="entry name" value="SERINE_THREONINE-PROTEIN KINASE-LIKE PROTEIN CCR3-RELATED"/>
    <property type="match status" value="1"/>
</dbReference>
<dbReference type="GO" id="GO:0004672">
    <property type="term" value="F:protein kinase activity"/>
    <property type="evidence" value="ECO:0007669"/>
    <property type="project" value="InterPro"/>
</dbReference>
<evidence type="ECO:0000259" key="1">
    <source>
        <dbReference type="PROSITE" id="PS50011"/>
    </source>
</evidence>
<dbReference type="InterPro" id="IPR000719">
    <property type="entry name" value="Prot_kinase_dom"/>
</dbReference>
<dbReference type="GO" id="GO:0005524">
    <property type="term" value="F:ATP binding"/>
    <property type="evidence" value="ECO:0007669"/>
    <property type="project" value="InterPro"/>
</dbReference>
<dbReference type="InterPro" id="IPR011009">
    <property type="entry name" value="Kinase-like_dom_sf"/>
</dbReference>
<accession>A0A813DBH1</accession>
<dbReference type="AlphaFoldDB" id="A0A813DBH1"/>
<keyword evidence="3" id="KW-1185">Reference proteome</keyword>
<dbReference type="Proteomes" id="UP000654075">
    <property type="component" value="Unassembled WGS sequence"/>
</dbReference>
<sequence length="171" mass="18790">MEDGSEVAIKMIDLSVLSAQGQTPDMAGFEEEVQTLSKFRHPNLVTLLGWGKHGQYRYLVYELMLGGDTFDRMLKSRRRVNPAPFLWCDRISALLDAATGLSHMHNSKPKAFHRDIKSANILLDRHGTAKMADFGLSCTSSGSGHGAAFVKVKTISGTPGYACPLYSRTGR</sequence>
<organism evidence="2 3">
    <name type="scientific">Polarella glacialis</name>
    <name type="common">Dinoflagellate</name>
    <dbReference type="NCBI Taxonomy" id="89957"/>
    <lineage>
        <taxon>Eukaryota</taxon>
        <taxon>Sar</taxon>
        <taxon>Alveolata</taxon>
        <taxon>Dinophyceae</taxon>
        <taxon>Suessiales</taxon>
        <taxon>Suessiaceae</taxon>
        <taxon>Polarella</taxon>
    </lineage>
</organism>
<gene>
    <name evidence="2" type="ORF">PGLA1383_LOCUS1949</name>
</gene>
<dbReference type="Pfam" id="PF00069">
    <property type="entry name" value="Pkinase"/>
    <property type="match status" value="1"/>
</dbReference>
<comment type="caution">
    <text evidence="2">The sequence shown here is derived from an EMBL/GenBank/DDBJ whole genome shotgun (WGS) entry which is preliminary data.</text>
</comment>
<dbReference type="SUPFAM" id="SSF56112">
    <property type="entry name" value="Protein kinase-like (PK-like)"/>
    <property type="match status" value="1"/>
</dbReference>
<evidence type="ECO:0000313" key="2">
    <source>
        <dbReference type="EMBL" id="CAE8582961.1"/>
    </source>
</evidence>
<protein>
    <recommendedName>
        <fullName evidence="1">Protein kinase domain-containing protein</fullName>
    </recommendedName>
</protein>
<reference evidence="2" key="1">
    <citation type="submission" date="2021-02" db="EMBL/GenBank/DDBJ databases">
        <authorList>
            <person name="Dougan E. K."/>
            <person name="Rhodes N."/>
            <person name="Thang M."/>
            <person name="Chan C."/>
        </authorList>
    </citation>
    <scope>NUCLEOTIDE SEQUENCE</scope>
</reference>
<proteinExistence type="predicted"/>
<name>A0A813DBH1_POLGL</name>
<dbReference type="PROSITE" id="PS50011">
    <property type="entry name" value="PROTEIN_KINASE_DOM"/>
    <property type="match status" value="1"/>
</dbReference>
<dbReference type="EMBL" id="CAJNNV010000547">
    <property type="protein sequence ID" value="CAE8582961.1"/>
    <property type="molecule type" value="Genomic_DNA"/>
</dbReference>